<dbReference type="RefSeq" id="WP_213109803.1">
    <property type="nucleotide sequence ID" value="NZ_JAGYPJ010000001.1"/>
</dbReference>
<dbReference type="FunFam" id="3.40.640.10:FF:000004">
    <property type="entry name" value="Acetylornithine aminotransferase"/>
    <property type="match status" value="1"/>
</dbReference>
<evidence type="ECO:0000313" key="6">
    <source>
        <dbReference type="EMBL" id="MBS4199097.1"/>
    </source>
</evidence>
<evidence type="ECO:0000256" key="5">
    <source>
        <dbReference type="HAMAP-Rule" id="MF_01107"/>
    </source>
</evidence>
<dbReference type="Gene3D" id="3.90.1150.10">
    <property type="entry name" value="Aspartate Aminotransferase, domain 1"/>
    <property type="match status" value="1"/>
</dbReference>
<dbReference type="PANTHER" id="PTHR11986">
    <property type="entry name" value="AMINOTRANSFERASE CLASS III"/>
    <property type="match status" value="1"/>
</dbReference>
<feature type="modified residue" description="N6-(pyridoxal phosphate)lysine" evidence="5">
    <location>
        <position position="236"/>
    </location>
</feature>
<dbReference type="GO" id="GO:0042802">
    <property type="term" value="F:identical protein binding"/>
    <property type="evidence" value="ECO:0007669"/>
    <property type="project" value="TreeGrafter"/>
</dbReference>
<sequence length="385" mass="41578">MTHLFENYARWDVEIVSGSGTNVVDSSGKDYLDFTSGIGVCNLGHCHPHVVEATTNQLQKIWHTSNLFKSSLQEEVAEKLTLHSIGGSVFFCNSGAEANEAAIKLARKYTGKSKVITFLQSFHGRTFATMAATGQDKVKQGFGSMLETFVHLPYNDVSALKNEIDHETAAVMLEIVQGEGGVHVATEDFIVSVEQLCKENGALLIVDEVQTGIGRTGKPFAYQHYKLSPDIITSAKGLGNGFPTGAMIGKDFLIAAFNPGSHGSTFGGNPIAMTAASATLDLIFDDEFLNEVAEKGEYFKSKLEEIFAPLENFKGIRHKGLMFGVEFSNEVGSMISKLRENGLLALVAGPNVIRFLPPLTVTYGELDAALGIIGGTLLDKQKVTF</sequence>
<comment type="catalytic activity">
    <reaction evidence="5">
        <text>N(2)-acetyl-L-ornithine + 2-oxoglutarate = N-acetyl-L-glutamate 5-semialdehyde + L-glutamate</text>
        <dbReference type="Rhea" id="RHEA:18049"/>
        <dbReference type="ChEBI" id="CHEBI:16810"/>
        <dbReference type="ChEBI" id="CHEBI:29123"/>
        <dbReference type="ChEBI" id="CHEBI:29985"/>
        <dbReference type="ChEBI" id="CHEBI:57805"/>
        <dbReference type="EC" id="2.6.1.11"/>
    </reaction>
</comment>
<feature type="binding site" evidence="5">
    <location>
        <position position="264"/>
    </location>
    <ligand>
        <name>N(2)-acetyl-L-ornithine</name>
        <dbReference type="ChEBI" id="CHEBI:57805"/>
    </ligand>
</feature>
<keyword evidence="3 5" id="KW-0808">Transferase</keyword>
<dbReference type="NCBIfam" id="TIGR00707">
    <property type="entry name" value="argD"/>
    <property type="match status" value="1"/>
</dbReference>
<feature type="binding site" evidence="5">
    <location>
        <position position="125"/>
    </location>
    <ligand>
        <name>N(2)-acetyl-L-ornithine</name>
        <dbReference type="ChEBI" id="CHEBI:57805"/>
    </ligand>
</feature>
<comment type="miscellaneous">
    <text evidence="5">May also have succinyldiaminopimelate aminotransferase activity, thus carrying out the corresponding step in lysine biosynthesis.</text>
</comment>
<dbReference type="NCBIfam" id="NF002325">
    <property type="entry name" value="PRK01278.1"/>
    <property type="match status" value="1"/>
</dbReference>
<keyword evidence="5" id="KW-0963">Cytoplasm</keyword>
<dbReference type="HAMAP" id="MF_01107">
    <property type="entry name" value="ArgD_aminotrans_3"/>
    <property type="match status" value="1"/>
</dbReference>
<keyword evidence="5" id="KW-0055">Arginine biosynthesis</keyword>
<comment type="subcellular location">
    <subcellularLocation>
        <location evidence="5">Cytoplasm</location>
    </subcellularLocation>
</comment>
<protein>
    <recommendedName>
        <fullName evidence="5">Acetylornithine aminotransferase</fullName>
        <shortName evidence="5">ACOAT</shortName>
        <ecNumber evidence="5">2.6.1.11</ecNumber>
    </recommendedName>
</protein>
<keyword evidence="4 5" id="KW-0663">Pyridoxal phosphate</keyword>
<name>A0A942YJY7_9BACI</name>
<dbReference type="SUPFAM" id="SSF53383">
    <property type="entry name" value="PLP-dependent transferases"/>
    <property type="match status" value="1"/>
</dbReference>
<dbReference type="AlphaFoldDB" id="A0A942YJY7"/>
<dbReference type="Gene3D" id="3.40.640.10">
    <property type="entry name" value="Type I PLP-dependent aspartate aminotransferase-like (Major domain)"/>
    <property type="match status" value="1"/>
</dbReference>
<feature type="binding site" evidence="5">
    <location>
        <begin position="95"/>
        <end position="96"/>
    </location>
    <ligand>
        <name>pyridoxal 5'-phosphate</name>
        <dbReference type="ChEBI" id="CHEBI:597326"/>
    </ligand>
</feature>
<dbReference type="EMBL" id="JAGYPJ010000001">
    <property type="protein sequence ID" value="MBS4199097.1"/>
    <property type="molecule type" value="Genomic_DNA"/>
</dbReference>
<dbReference type="GO" id="GO:0006526">
    <property type="term" value="P:L-arginine biosynthetic process"/>
    <property type="evidence" value="ECO:0007669"/>
    <property type="project" value="UniProtKB-UniRule"/>
</dbReference>
<comment type="subunit">
    <text evidence="5">Homodimer.</text>
</comment>
<accession>A0A942YJY7</accession>
<dbReference type="InterPro" id="IPR015421">
    <property type="entry name" value="PyrdxlP-dep_Trfase_major"/>
</dbReference>
<dbReference type="InterPro" id="IPR015424">
    <property type="entry name" value="PyrdxlP-dep_Trfase"/>
</dbReference>
<gene>
    <name evidence="5" type="primary">argD</name>
    <name evidence="6" type="ORF">KHA93_05425</name>
</gene>
<dbReference type="NCBIfam" id="NF002797">
    <property type="entry name" value="PRK02936.1"/>
    <property type="match status" value="1"/>
</dbReference>
<dbReference type="InterPro" id="IPR049704">
    <property type="entry name" value="Aminotrans_3_PPA_site"/>
</dbReference>
<comment type="caution">
    <text evidence="6">The sequence shown here is derived from an EMBL/GenBank/DDBJ whole genome shotgun (WGS) entry which is preliminary data.</text>
</comment>
<dbReference type="InterPro" id="IPR015422">
    <property type="entry name" value="PyrdxlP-dep_Trfase_small"/>
</dbReference>
<organism evidence="6 7">
    <name type="scientific">Lederbergia citrisecunda</name>
    <dbReference type="NCBI Taxonomy" id="2833583"/>
    <lineage>
        <taxon>Bacteria</taxon>
        <taxon>Bacillati</taxon>
        <taxon>Bacillota</taxon>
        <taxon>Bacilli</taxon>
        <taxon>Bacillales</taxon>
        <taxon>Bacillaceae</taxon>
        <taxon>Lederbergia</taxon>
    </lineage>
</organism>
<reference evidence="6 7" key="1">
    <citation type="submission" date="2021-05" db="EMBL/GenBank/DDBJ databases">
        <title>Novel Bacillus species.</title>
        <authorList>
            <person name="Liu G."/>
        </authorList>
    </citation>
    <scope>NUCLEOTIDE SEQUENCE [LARGE SCALE GENOMIC DNA]</scope>
    <source>
        <strain evidence="6 7">FJAT-49732</strain>
    </source>
</reference>
<keyword evidence="7" id="KW-1185">Reference proteome</keyword>
<feature type="binding site" evidence="5">
    <location>
        <begin position="207"/>
        <end position="210"/>
    </location>
    <ligand>
        <name>pyridoxal 5'-phosphate</name>
        <dbReference type="ChEBI" id="CHEBI:597326"/>
    </ligand>
</feature>
<dbReference type="PANTHER" id="PTHR11986:SF79">
    <property type="entry name" value="ACETYLORNITHINE AMINOTRANSFERASE, MITOCHONDRIAL"/>
    <property type="match status" value="1"/>
</dbReference>
<dbReference type="Pfam" id="PF00202">
    <property type="entry name" value="Aminotran_3"/>
    <property type="match status" value="1"/>
</dbReference>
<dbReference type="Proteomes" id="UP000682713">
    <property type="component" value="Unassembled WGS sequence"/>
</dbReference>
<dbReference type="InterPro" id="IPR050103">
    <property type="entry name" value="Class-III_PLP-dep_AT"/>
</dbReference>
<feature type="binding site" evidence="5">
    <location>
        <position position="122"/>
    </location>
    <ligand>
        <name>pyridoxal 5'-phosphate</name>
        <dbReference type="ChEBI" id="CHEBI:597326"/>
    </ligand>
</feature>
<comment type="cofactor">
    <cofactor evidence="5">
        <name>pyridoxal 5'-phosphate</name>
        <dbReference type="ChEBI" id="CHEBI:597326"/>
    </cofactor>
    <text evidence="5">Binds 1 pyridoxal phosphate per subunit.</text>
</comment>
<evidence type="ECO:0000256" key="3">
    <source>
        <dbReference type="ARBA" id="ARBA00022679"/>
    </source>
</evidence>
<evidence type="ECO:0000256" key="2">
    <source>
        <dbReference type="ARBA" id="ARBA00022605"/>
    </source>
</evidence>
<proteinExistence type="inferred from homology"/>
<dbReference type="PIRSF" id="PIRSF000521">
    <property type="entry name" value="Transaminase_4ab_Lys_Orn"/>
    <property type="match status" value="1"/>
</dbReference>
<evidence type="ECO:0000256" key="1">
    <source>
        <dbReference type="ARBA" id="ARBA00022576"/>
    </source>
</evidence>
<comment type="similarity">
    <text evidence="5">Belongs to the class-III pyridoxal-phosphate-dependent aminotransferase family. ArgD subfamily.</text>
</comment>
<dbReference type="GO" id="GO:0005737">
    <property type="term" value="C:cytoplasm"/>
    <property type="evidence" value="ECO:0007669"/>
    <property type="project" value="UniProtKB-SubCell"/>
</dbReference>
<dbReference type="EC" id="2.6.1.11" evidence="5"/>
<comment type="pathway">
    <text evidence="5">Amino-acid biosynthesis; L-arginine biosynthesis; N(2)-acetyl-L-ornithine from L-glutamate: step 4/4.</text>
</comment>
<dbReference type="PROSITE" id="PS00600">
    <property type="entry name" value="AA_TRANSFER_CLASS_3"/>
    <property type="match status" value="1"/>
</dbReference>
<keyword evidence="2 5" id="KW-0028">Amino-acid biosynthesis</keyword>
<keyword evidence="1 5" id="KW-0032">Aminotransferase</keyword>
<dbReference type="GO" id="GO:0030170">
    <property type="term" value="F:pyridoxal phosphate binding"/>
    <property type="evidence" value="ECO:0007669"/>
    <property type="project" value="InterPro"/>
</dbReference>
<evidence type="ECO:0000313" key="7">
    <source>
        <dbReference type="Proteomes" id="UP000682713"/>
    </source>
</evidence>
<evidence type="ECO:0000256" key="4">
    <source>
        <dbReference type="ARBA" id="ARBA00022898"/>
    </source>
</evidence>
<dbReference type="GO" id="GO:0003992">
    <property type="term" value="F:N2-acetyl-L-ornithine:2-oxoglutarate 5-aminotransferase activity"/>
    <property type="evidence" value="ECO:0007669"/>
    <property type="project" value="UniProtKB-UniRule"/>
</dbReference>
<dbReference type="InterPro" id="IPR005814">
    <property type="entry name" value="Aminotrans_3"/>
</dbReference>
<dbReference type="CDD" id="cd00610">
    <property type="entry name" value="OAT_like"/>
    <property type="match status" value="1"/>
</dbReference>
<feature type="binding site" evidence="5">
    <location>
        <position position="265"/>
    </location>
    <ligand>
        <name>pyridoxal 5'-phosphate</name>
        <dbReference type="ChEBI" id="CHEBI:597326"/>
    </ligand>
</feature>
<dbReference type="InterPro" id="IPR004636">
    <property type="entry name" value="AcOrn/SuccOrn_fam"/>
</dbReference>